<protein>
    <submittedName>
        <fullName evidence="2">Uncharacterized protein</fullName>
    </submittedName>
</protein>
<comment type="caution">
    <text evidence="2">The sequence shown here is derived from an EMBL/GenBank/DDBJ whole genome shotgun (WGS) entry which is preliminary data.</text>
</comment>
<proteinExistence type="predicted"/>
<sequence>MSTTSTLRSRRSSVVSQHHGFPKVLSKLGLTSSTKFSLNSLAKGAALNARSRRGSQSISFKNGGTTTTTAFAQDEEHQTVASKTTETIHFVYSLAVVKALRTNYQVALFGPPSACAKKPEPVIEIERLPTLYADFQLVSSLLESNQRYADSLRRELEASGQGSSPPGSPSKLPNLSSRKSSIKSNRSRRSRNVGQNPDEPSVPKLPPIT</sequence>
<feature type="compositionally biased region" description="Low complexity" evidence="1">
    <location>
        <begin position="159"/>
        <end position="184"/>
    </location>
</feature>
<evidence type="ECO:0000313" key="2">
    <source>
        <dbReference type="EMBL" id="KAK2154005.1"/>
    </source>
</evidence>
<dbReference type="AlphaFoldDB" id="A0AAD9JKP4"/>
<evidence type="ECO:0000313" key="3">
    <source>
        <dbReference type="Proteomes" id="UP001208570"/>
    </source>
</evidence>
<keyword evidence="3" id="KW-1185">Reference proteome</keyword>
<gene>
    <name evidence="2" type="ORF">LSH36_279g01065</name>
</gene>
<accession>A0AAD9JKP4</accession>
<dbReference type="Proteomes" id="UP001208570">
    <property type="component" value="Unassembled WGS sequence"/>
</dbReference>
<evidence type="ECO:0000256" key="1">
    <source>
        <dbReference type="SAM" id="MobiDB-lite"/>
    </source>
</evidence>
<organism evidence="2 3">
    <name type="scientific">Paralvinella palmiformis</name>
    <dbReference type="NCBI Taxonomy" id="53620"/>
    <lineage>
        <taxon>Eukaryota</taxon>
        <taxon>Metazoa</taxon>
        <taxon>Spiralia</taxon>
        <taxon>Lophotrochozoa</taxon>
        <taxon>Annelida</taxon>
        <taxon>Polychaeta</taxon>
        <taxon>Sedentaria</taxon>
        <taxon>Canalipalpata</taxon>
        <taxon>Terebellida</taxon>
        <taxon>Terebelliformia</taxon>
        <taxon>Alvinellidae</taxon>
        <taxon>Paralvinella</taxon>
    </lineage>
</organism>
<feature type="region of interest" description="Disordered" evidence="1">
    <location>
        <begin position="152"/>
        <end position="209"/>
    </location>
</feature>
<name>A0AAD9JKP4_9ANNE</name>
<reference evidence="2" key="1">
    <citation type="journal article" date="2023" name="Mol. Biol. Evol.">
        <title>Third-Generation Sequencing Reveals the Adaptive Role of the Epigenome in Three Deep-Sea Polychaetes.</title>
        <authorList>
            <person name="Perez M."/>
            <person name="Aroh O."/>
            <person name="Sun Y."/>
            <person name="Lan Y."/>
            <person name="Juniper S.K."/>
            <person name="Young C.R."/>
            <person name="Angers B."/>
            <person name="Qian P.Y."/>
        </authorList>
    </citation>
    <scope>NUCLEOTIDE SEQUENCE</scope>
    <source>
        <strain evidence="2">P08H-3</strain>
    </source>
</reference>
<dbReference type="EMBL" id="JAODUP010000279">
    <property type="protein sequence ID" value="KAK2154005.1"/>
    <property type="molecule type" value="Genomic_DNA"/>
</dbReference>